<dbReference type="InterPro" id="IPR047690">
    <property type="entry name" value="IPExxxVDY_fam"/>
</dbReference>
<gene>
    <name evidence="1" type="ORF">H9Y05_02535</name>
</gene>
<keyword evidence="2" id="KW-1185">Reference proteome</keyword>
<reference evidence="1" key="1">
    <citation type="submission" date="2020-09" db="EMBL/GenBank/DDBJ databases">
        <title>Taishania pollutisoli gen. nov., sp. nov., Isolated from Tetrabromobisphenol A-Contaminated Soil.</title>
        <authorList>
            <person name="Chen Q."/>
        </authorList>
    </citation>
    <scope>NUCLEOTIDE SEQUENCE</scope>
    <source>
        <strain evidence="1">CZZ-1</strain>
    </source>
</reference>
<organism evidence="1 2">
    <name type="scientific">Taishania pollutisoli</name>
    <dbReference type="NCBI Taxonomy" id="2766479"/>
    <lineage>
        <taxon>Bacteria</taxon>
        <taxon>Pseudomonadati</taxon>
        <taxon>Bacteroidota</taxon>
        <taxon>Flavobacteriia</taxon>
        <taxon>Flavobacteriales</taxon>
        <taxon>Crocinitomicaceae</taxon>
        <taxon>Taishania</taxon>
    </lineage>
</organism>
<evidence type="ECO:0000313" key="2">
    <source>
        <dbReference type="Proteomes" id="UP000652681"/>
    </source>
</evidence>
<dbReference type="RefSeq" id="WP_163490531.1">
    <property type="nucleotide sequence ID" value="NZ_JACVEL010000001.1"/>
</dbReference>
<dbReference type="AlphaFoldDB" id="A0A8J6PN64"/>
<comment type="caution">
    <text evidence="1">The sequence shown here is derived from an EMBL/GenBank/DDBJ whole genome shotgun (WGS) entry which is preliminary data.</text>
</comment>
<accession>A0A8J6PN64</accession>
<dbReference type="Proteomes" id="UP000652681">
    <property type="component" value="Unassembled WGS sequence"/>
</dbReference>
<name>A0A8J6PN64_9FLAO</name>
<proteinExistence type="predicted"/>
<protein>
    <submittedName>
        <fullName evidence="1">IPExxxVDY family protein</fullName>
    </submittedName>
</protein>
<sequence length="144" mass="16880">MAKQKKHLLEFEVEADYDVVGICSHHNDYRLAWSINATLGFHLEQSSDPFFITHTKKGVTTHQSHSMFEYYEDENRVTYFLIKNKENGKFLIPERPTIDFFLFVYKNNSIDLDLLSDKLRNVNSILAVFQLDIESLPSTENIIF</sequence>
<evidence type="ECO:0000313" key="1">
    <source>
        <dbReference type="EMBL" id="MBC9811343.1"/>
    </source>
</evidence>
<dbReference type="NCBIfam" id="NF033205">
    <property type="entry name" value="IPExxxVDY"/>
    <property type="match status" value="1"/>
</dbReference>
<dbReference type="EMBL" id="JACVEL010000001">
    <property type="protein sequence ID" value="MBC9811343.1"/>
    <property type="molecule type" value="Genomic_DNA"/>
</dbReference>